<dbReference type="Pfam" id="PF13482">
    <property type="entry name" value="RNase_H_2"/>
    <property type="match status" value="1"/>
</dbReference>
<evidence type="ECO:0000313" key="3">
    <source>
        <dbReference type="EMBL" id="KKM04201.1"/>
    </source>
</evidence>
<dbReference type="Gene3D" id="3.60.21.10">
    <property type="match status" value="1"/>
</dbReference>
<sequence>MKIIAFSDWRVQNIEQFIDYLERLKEKPDVIVYAGDDLERFNSVPYIAMPKILRDRYREELIKIQEPFGKFDKKIVEDIIFQNKIEYKMDENKFEKIASFSRYGLLIVAGNDDHYYRKKAIYGEKVVDIHDNSVIIDDYAIIGIEGSTDKLSQLYYSEKEIKEHLKSKVKQVGDRQLIIVSHSPPFKILDFSMRFGHSHIGSNALRDFIEKNSNKVRAVISGHSHLQGGKFKKFKNTYVVNCSSHDNYGEPGKIALINISDENVEISWKTLYELSTIPLVGDKTDQKLREHGILQVEQLAALQPTKQLYQKFSDIQENTLYLIINYANAIDSDKIIIKKGIKSALNSLEGKNIYFFDAEYRPETTSSGPYGMFVLGWMDRKEKVQQEFLDNTKDEKKMLNRFGQWVEKENPILVAYGSTAADAPHLRNCFTRFKLPFFQIKHTFFDLYQDVLYTKSYRKQKYF</sequence>
<feature type="domain" description="Calcineurin-like phosphoesterase" evidence="1">
    <location>
        <begin position="1"/>
        <end position="225"/>
    </location>
</feature>
<protein>
    <recommendedName>
        <fullName evidence="4">Calcineurin-like phosphoesterase domain-containing protein</fullName>
    </recommendedName>
</protein>
<feature type="domain" description="YprB ribonuclease H-like" evidence="2">
    <location>
        <begin position="355"/>
        <end position="456"/>
    </location>
</feature>
<dbReference type="InterPro" id="IPR051693">
    <property type="entry name" value="UPF0046_metallophosphoest"/>
</dbReference>
<dbReference type="EMBL" id="LAZR01016509">
    <property type="protein sequence ID" value="KKM04201.1"/>
    <property type="molecule type" value="Genomic_DNA"/>
</dbReference>
<dbReference type="SUPFAM" id="SSF53098">
    <property type="entry name" value="Ribonuclease H-like"/>
    <property type="match status" value="1"/>
</dbReference>
<evidence type="ECO:0000259" key="1">
    <source>
        <dbReference type="Pfam" id="PF00149"/>
    </source>
</evidence>
<accession>A0A0F9JEB2</accession>
<dbReference type="GO" id="GO:0016787">
    <property type="term" value="F:hydrolase activity"/>
    <property type="evidence" value="ECO:0007669"/>
    <property type="project" value="InterPro"/>
</dbReference>
<dbReference type="GO" id="GO:0003676">
    <property type="term" value="F:nucleic acid binding"/>
    <property type="evidence" value="ECO:0007669"/>
    <property type="project" value="InterPro"/>
</dbReference>
<dbReference type="InterPro" id="IPR036397">
    <property type="entry name" value="RNaseH_sf"/>
</dbReference>
<organism evidence="3">
    <name type="scientific">marine sediment metagenome</name>
    <dbReference type="NCBI Taxonomy" id="412755"/>
    <lineage>
        <taxon>unclassified sequences</taxon>
        <taxon>metagenomes</taxon>
        <taxon>ecological metagenomes</taxon>
    </lineage>
</organism>
<evidence type="ECO:0008006" key="4">
    <source>
        <dbReference type="Google" id="ProtNLM"/>
    </source>
</evidence>
<dbReference type="SUPFAM" id="SSF56300">
    <property type="entry name" value="Metallo-dependent phosphatases"/>
    <property type="match status" value="1"/>
</dbReference>
<dbReference type="PANTHER" id="PTHR12905">
    <property type="entry name" value="METALLOPHOSPHOESTERASE"/>
    <property type="match status" value="1"/>
</dbReference>
<dbReference type="InterPro" id="IPR029052">
    <property type="entry name" value="Metallo-depent_PP-like"/>
</dbReference>
<name>A0A0F9JEB2_9ZZZZ</name>
<dbReference type="AlphaFoldDB" id="A0A0F9JEB2"/>
<gene>
    <name evidence="3" type="ORF">LCGC14_1766640</name>
</gene>
<feature type="non-terminal residue" evidence="3">
    <location>
        <position position="463"/>
    </location>
</feature>
<dbReference type="InterPro" id="IPR012337">
    <property type="entry name" value="RNaseH-like_sf"/>
</dbReference>
<dbReference type="InterPro" id="IPR004843">
    <property type="entry name" value="Calcineurin-like_PHP"/>
</dbReference>
<proteinExistence type="predicted"/>
<comment type="caution">
    <text evidence="3">The sequence shown here is derived from an EMBL/GenBank/DDBJ whole genome shotgun (WGS) entry which is preliminary data.</text>
</comment>
<dbReference type="InterPro" id="IPR038720">
    <property type="entry name" value="YprB_RNase_H-like_dom"/>
</dbReference>
<dbReference type="PANTHER" id="PTHR12905:SF0">
    <property type="entry name" value="CALCINEURIN-LIKE PHOSPHOESTERASE DOMAIN-CONTAINING PROTEIN"/>
    <property type="match status" value="1"/>
</dbReference>
<dbReference type="Pfam" id="PF00149">
    <property type="entry name" value="Metallophos"/>
    <property type="match status" value="1"/>
</dbReference>
<dbReference type="Gene3D" id="3.30.420.10">
    <property type="entry name" value="Ribonuclease H-like superfamily/Ribonuclease H"/>
    <property type="match status" value="1"/>
</dbReference>
<evidence type="ECO:0000259" key="2">
    <source>
        <dbReference type="Pfam" id="PF13482"/>
    </source>
</evidence>
<reference evidence="3" key="1">
    <citation type="journal article" date="2015" name="Nature">
        <title>Complex archaea that bridge the gap between prokaryotes and eukaryotes.</title>
        <authorList>
            <person name="Spang A."/>
            <person name="Saw J.H."/>
            <person name="Jorgensen S.L."/>
            <person name="Zaremba-Niedzwiedzka K."/>
            <person name="Martijn J."/>
            <person name="Lind A.E."/>
            <person name="van Eijk R."/>
            <person name="Schleper C."/>
            <person name="Guy L."/>
            <person name="Ettema T.J."/>
        </authorList>
    </citation>
    <scope>NUCLEOTIDE SEQUENCE</scope>
</reference>